<dbReference type="Gene3D" id="1.10.3290.10">
    <property type="entry name" value="Fido-like domain"/>
    <property type="match status" value="1"/>
</dbReference>
<dbReference type="Proteomes" id="UP000044071">
    <property type="component" value="Unassembled WGS sequence"/>
</dbReference>
<keyword evidence="4" id="KW-1185">Reference proteome</keyword>
<feature type="domain" description="Fido" evidence="2">
    <location>
        <begin position="134"/>
        <end position="291"/>
    </location>
</feature>
<dbReference type="AlphaFoldDB" id="A0A078KVX5"/>
<dbReference type="InterPro" id="IPR036597">
    <property type="entry name" value="Fido-like_dom_sf"/>
</dbReference>
<keyword evidence="1" id="KW-0812">Transmembrane</keyword>
<protein>
    <recommendedName>
        <fullName evidence="2">Fido domain-containing protein</fullName>
    </recommendedName>
</protein>
<reference evidence="3 4" key="1">
    <citation type="submission" date="2014-06" db="EMBL/GenBank/DDBJ databases">
        <authorList>
            <person name="Urmite Genomes Urmite Genomes"/>
        </authorList>
    </citation>
    <scope>NUCLEOTIDE SEQUENCE [LARGE SCALE GENOMIC DNA]</scope>
</reference>
<evidence type="ECO:0000259" key="2">
    <source>
        <dbReference type="PROSITE" id="PS51459"/>
    </source>
</evidence>
<proteinExistence type="predicted"/>
<evidence type="ECO:0000313" key="4">
    <source>
        <dbReference type="Proteomes" id="UP000044071"/>
    </source>
</evidence>
<keyword evidence="1" id="KW-0472">Membrane</keyword>
<dbReference type="RefSeq" id="WP_044011711.1">
    <property type="nucleotide sequence ID" value="NZ_CCVW01000003.1"/>
</dbReference>
<gene>
    <name evidence="3" type="ORF">BN59_02895</name>
</gene>
<dbReference type="InterPro" id="IPR003812">
    <property type="entry name" value="Fido"/>
</dbReference>
<evidence type="ECO:0000256" key="1">
    <source>
        <dbReference type="SAM" id="Phobius"/>
    </source>
</evidence>
<dbReference type="OrthoDB" id="9814400at2"/>
<accession>A0A078KVX5</accession>
<keyword evidence="1" id="KW-1133">Transmembrane helix</keyword>
<feature type="transmembrane region" description="Helical" evidence="1">
    <location>
        <begin position="406"/>
        <end position="429"/>
    </location>
</feature>
<dbReference type="EMBL" id="CCSB01000003">
    <property type="protein sequence ID" value="CDZ78585.1"/>
    <property type="molecule type" value="Genomic_DNA"/>
</dbReference>
<organism evidence="3 4">
    <name type="scientific">Legionella massiliensis</name>
    <dbReference type="NCBI Taxonomy" id="1034943"/>
    <lineage>
        <taxon>Bacteria</taxon>
        <taxon>Pseudomonadati</taxon>
        <taxon>Pseudomonadota</taxon>
        <taxon>Gammaproteobacteria</taxon>
        <taxon>Legionellales</taxon>
        <taxon>Legionellaceae</taxon>
        <taxon>Legionella</taxon>
    </lineage>
</organism>
<dbReference type="PROSITE" id="PS51459">
    <property type="entry name" value="FIDO"/>
    <property type="match status" value="1"/>
</dbReference>
<sequence>MRNEVLLQYVQENFDSRLKAPYVSKDYTENDKKNLCAGFLIALESAKAKLSAAGIISVFNAMKPEIRANMKSPTRRGSVAFLVDDKEFISEQGLLELFVWSEQANLGYGPRFELIDRYNSLQHFKNIKEMRDGLGCKSNQELADKLNNNLKNGTYRLRYIPPFDNLNPNCDLVNLSGEQLVENMRMQQILAKYEVFDAVGPLFEKQIKEFNKIRKPSLHQIASFIKSMILLHPFPDGNGRTFTLGILNQLLLKNKLGICLNLDPRISLLSVAEVARAIEANLIKLEQFESDLPAPQAQTTTASDSSKEGQLSDLLVFSQNYIIHLKEEILVRTDLYPSDSPEQLLTADPEGFNNDAVFKLTLQKYQIVKGLCDTLEGEGSIADKLSQFKQDFVLNRALIASRRDSAAITFLKGVLTVITFSGAYFWGIWSTKGELYNKEIDTIAELSPAILAQ</sequence>
<dbReference type="SUPFAM" id="SSF140931">
    <property type="entry name" value="Fic-like"/>
    <property type="match status" value="1"/>
</dbReference>
<evidence type="ECO:0000313" key="3">
    <source>
        <dbReference type="EMBL" id="CDZ78585.1"/>
    </source>
</evidence>
<name>A0A078KVX5_9GAMM</name>